<sequence>MVNTSVAYKSSNPDKKKKSSKSMPPVLVVPWGNGETVQVTEHIPGISHGEHRAAQIKEQGQDVRRGSGARVADHVLASEFVNRVTSELHSFGRRDKASSSGGPVAHGASSRMLQSSDGEDFYRSDSPEILPKGALFADDQ</sequence>
<proteinExistence type="predicted"/>
<organism evidence="2 3">
    <name type="scientific">Hibiscus sabdariffa</name>
    <name type="common">roselle</name>
    <dbReference type="NCBI Taxonomy" id="183260"/>
    <lineage>
        <taxon>Eukaryota</taxon>
        <taxon>Viridiplantae</taxon>
        <taxon>Streptophyta</taxon>
        <taxon>Embryophyta</taxon>
        <taxon>Tracheophyta</taxon>
        <taxon>Spermatophyta</taxon>
        <taxon>Magnoliopsida</taxon>
        <taxon>eudicotyledons</taxon>
        <taxon>Gunneridae</taxon>
        <taxon>Pentapetalae</taxon>
        <taxon>rosids</taxon>
        <taxon>malvids</taxon>
        <taxon>Malvales</taxon>
        <taxon>Malvaceae</taxon>
        <taxon>Malvoideae</taxon>
        <taxon>Hibiscus</taxon>
    </lineage>
</organism>
<feature type="region of interest" description="Disordered" evidence="1">
    <location>
        <begin position="46"/>
        <end position="68"/>
    </location>
</feature>
<comment type="caution">
    <text evidence="2">The sequence shown here is derived from an EMBL/GenBank/DDBJ whole genome shotgun (WGS) entry which is preliminary data.</text>
</comment>
<evidence type="ECO:0000313" key="2">
    <source>
        <dbReference type="EMBL" id="KAK8482475.1"/>
    </source>
</evidence>
<feature type="compositionally biased region" description="Basic and acidic residues" evidence="1">
    <location>
        <begin position="48"/>
        <end position="65"/>
    </location>
</feature>
<feature type="region of interest" description="Disordered" evidence="1">
    <location>
        <begin position="1"/>
        <end position="29"/>
    </location>
</feature>
<feature type="region of interest" description="Disordered" evidence="1">
    <location>
        <begin position="89"/>
        <end position="127"/>
    </location>
</feature>
<accession>A0ABR1ZQ48</accession>
<dbReference type="EMBL" id="JBBPBM010001715">
    <property type="protein sequence ID" value="KAK8482475.1"/>
    <property type="molecule type" value="Genomic_DNA"/>
</dbReference>
<keyword evidence="3" id="KW-1185">Reference proteome</keyword>
<evidence type="ECO:0000256" key="1">
    <source>
        <dbReference type="SAM" id="MobiDB-lite"/>
    </source>
</evidence>
<name>A0ABR1ZQ48_9ROSI</name>
<dbReference type="Proteomes" id="UP001472677">
    <property type="component" value="Unassembled WGS sequence"/>
</dbReference>
<reference evidence="2 3" key="1">
    <citation type="journal article" date="2024" name="G3 (Bethesda)">
        <title>Genome assembly of Hibiscus sabdariffa L. provides insights into metabolisms of medicinal natural products.</title>
        <authorList>
            <person name="Kim T."/>
        </authorList>
    </citation>
    <scope>NUCLEOTIDE SEQUENCE [LARGE SCALE GENOMIC DNA]</scope>
    <source>
        <strain evidence="2">TK-2024</strain>
        <tissue evidence="2">Old leaves</tissue>
    </source>
</reference>
<protein>
    <submittedName>
        <fullName evidence="2">Uncharacterized protein</fullName>
    </submittedName>
</protein>
<gene>
    <name evidence="2" type="ORF">V6N12_002549</name>
</gene>
<evidence type="ECO:0000313" key="3">
    <source>
        <dbReference type="Proteomes" id="UP001472677"/>
    </source>
</evidence>